<evidence type="ECO:0000313" key="1">
    <source>
        <dbReference type="EMBL" id="MBC6467318.1"/>
    </source>
</evidence>
<dbReference type="RefSeq" id="WP_187244327.1">
    <property type="nucleotide sequence ID" value="NZ_BAAAOK010000005.1"/>
</dbReference>
<proteinExistence type="predicted"/>
<keyword evidence="2" id="KW-1185">Reference proteome</keyword>
<reference evidence="1 2" key="1">
    <citation type="submission" date="2020-06" db="EMBL/GenBank/DDBJ databases">
        <title>Actinomadura xiongansis sp. nov., isolated from soil of Baiyangdian.</title>
        <authorList>
            <person name="Zhang X."/>
        </authorList>
    </citation>
    <scope>NUCLEOTIDE SEQUENCE [LARGE SCALE GENOMIC DNA]</scope>
    <source>
        <strain evidence="1 2">HBUM206468</strain>
    </source>
</reference>
<dbReference type="EMBL" id="JABVEC010000012">
    <property type="protein sequence ID" value="MBC6467318.1"/>
    <property type="molecule type" value="Genomic_DNA"/>
</dbReference>
<dbReference type="Proteomes" id="UP000805614">
    <property type="component" value="Unassembled WGS sequence"/>
</dbReference>
<protein>
    <submittedName>
        <fullName evidence="1">Uncharacterized protein</fullName>
    </submittedName>
</protein>
<evidence type="ECO:0000313" key="2">
    <source>
        <dbReference type="Proteomes" id="UP000805614"/>
    </source>
</evidence>
<organism evidence="1 2">
    <name type="scientific">Actinomadura alba</name>
    <dbReference type="NCBI Taxonomy" id="406431"/>
    <lineage>
        <taxon>Bacteria</taxon>
        <taxon>Bacillati</taxon>
        <taxon>Actinomycetota</taxon>
        <taxon>Actinomycetes</taxon>
        <taxon>Streptosporangiales</taxon>
        <taxon>Thermomonosporaceae</taxon>
        <taxon>Actinomadura</taxon>
    </lineage>
</organism>
<gene>
    <name evidence="1" type="ORF">HKK74_17705</name>
</gene>
<accession>A0ABR7LR49</accession>
<sequence>MALNSDQARIALGVIRLFNGTMAMVAPEFMLRRLGANPVANGVAIYPFRMFGVRTVVLALDLLWPPTLGGEARRRAQYAGIAIHATDAVSAASAGLRHQLPRRVAAVATAISVTNTALAITIARADCTCR</sequence>
<comment type="caution">
    <text evidence="1">The sequence shown here is derived from an EMBL/GenBank/DDBJ whole genome shotgun (WGS) entry which is preliminary data.</text>
</comment>
<name>A0ABR7LR49_9ACTN</name>